<comment type="caution">
    <text evidence="1">The sequence shown here is derived from an EMBL/GenBank/DDBJ whole genome shotgun (WGS) entry which is preliminary data.</text>
</comment>
<dbReference type="AlphaFoldDB" id="A0A9P5NAK3"/>
<evidence type="ECO:0000313" key="1">
    <source>
        <dbReference type="EMBL" id="KAF8874708.1"/>
    </source>
</evidence>
<dbReference type="Proteomes" id="UP000724874">
    <property type="component" value="Unassembled WGS sequence"/>
</dbReference>
<name>A0A9P5NAK3_GYMJU</name>
<accession>A0A9P5NAK3</accession>
<sequence>MTDDYLMHVARNLVRAVKGQTFNFVLDPVHRWHQSLPGGTRIVKDVRMEKESAIN</sequence>
<reference evidence="1" key="1">
    <citation type="submission" date="2020-11" db="EMBL/GenBank/DDBJ databases">
        <authorList>
            <consortium name="DOE Joint Genome Institute"/>
            <person name="Ahrendt S."/>
            <person name="Riley R."/>
            <person name="Andreopoulos W."/>
            <person name="LaButti K."/>
            <person name="Pangilinan J."/>
            <person name="Ruiz-duenas F.J."/>
            <person name="Barrasa J.M."/>
            <person name="Sanchez-Garcia M."/>
            <person name="Camarero S."/>
            <person name="Miyauchi S."/>
            <person name="Serrano A."/>
            <person name="Linde D."/>
            <person name="Babiker R."/>
            <person name="Drula E."/>
            <person name="Ayuso-Fernandez I."/>
            <person name="Pacheco R."/>
            <person name="Padilla G."/>
            <person name="Ferreira P."/>
            <person name="Barriuso J."/>
            <person name="Kellner H."/>
            <person name="Castanera R."/>
            <person name="Alfaro M."/>
            <person name="Ramirez L."/>
            <person name="Pisabarro A.G."/>
            <person name="Kuo A."/>
            <person name="Tritt A."/>
            <person name="Lipzen A."/>
            <person name="He G."/>
            <person name="Yan M."/>
            <person name="Ng V."/>
            <person name="Cullen D."/>
            <person name="Martin F."/>
            <person name="Rosso M.-N."/>
            <person name="Henrissat B."/>
            <person name="Hibbett D."/>
            <person name="Martinez A.T."/>
            <person name="Grigoriev I.V."/>
        </authorList>
    </citation>
    <scope>NUCLEOTIDE SEQUENCE</scope>
    <source>
        <strain evidence="1">AH 44721</strain>
    </source>
</reference>
<gene>
    <name evidence="1" type="ORF">CPB84DRAFT_1797236</name>
</gene>
<evidence type="ECO:0000313" key="2">
    <source>
        <dbReference type="Proteomes" id="UP000724874"/>
    </source>
</evidence>
<dbReference type="EMBL" id="JADNYJ010000209">
    <property type="protein sequence ID" value="KAF8874708.1"/>
    <property type="molecule type" value="Genomic_DNA"/>
</dbReference>
<organism evidence="1 2">
    <name type="scientific">Gymnopilus junonius</name>
    <name type="common">Spectacular rustgill mushroom</name>
    <name type="synonym">Gymnopilus spectabilis subsp. junonius</name>
    <dbReference type="NCBI Taxonomy" id="109634"/>
    <lineage>
        <taxon>Eukaryota</taxon>
        <taxon>Fungi</taxon>
        <taxon>Dikarya</taxon>
        <taxon>Basidiomycota</taxon>
        <taxon>Agaricomycotina</taxon>
        <taxon>Agaricomycetes</taxon>
        <taxon>Agaricomycetidae</taxon>
        <taxon>Agaricales</taxon>
        <taxon>Agaricineae</taxon>
        <taxon>Hymenogastraceae</taxon>
        <taxon>Gymnopilus</taxon>
    </lineage>
</organism>
<proteinExistence type="predicted"/>
<keyword evidence="2" id="KW-1185">Reference proteome</keyword>
<protein>
    <submittedName>
        <fullName evidence="1">Uncharacterized protein</fullName>
    </submittedName>
</protein>